<dbReference type="HOGENOM" id="CLU_024437_2_1_9"/>
<comment type="similarity">
    <text evidence="1 3">Belongs to the bacterial flagellin family.</text>
</comment>
<dbReference type="InterPro" id="IPR001492">
    <property type="entry name" value="Flagellin"/>
</dbReference>
<keyword evidence="7" id="KW-0282">Flagellum</keyword>
<dbReference type="Pfam" id="PF00669">
    <property type="entry name" value="Flagellin_N"/>
    <property type="match status" value="1"/>
</dbReference>
<protein>
    <recommendedName>
        <fullName evidence="3">Flagellin</fullName>
    </recommendedName>
</protein>
<gene>
    <name evidence="7" type="ordered locus">Aaci_2562</name>
</gene>
<feature type="domain" description="Flagellin C-terminal" evidence="6">
    <location>
        <begin position="247"/>
        <end position="323"/>
    </location>
</feature>
<dbReference type="GO" id="GO:0005198">
    <property type="term" value="F:structural molecule activity"/>
    <property type="evidence" value="ECO:0007669"/>
    <property type="project" value="UniProtKB-UniRule"/>
</dbReference>
<evidence type="ECO:0000256" key="4">
    <source>
        <dbReference type="SAM" id="MobiDB-lite"/>
    </source>
</evidence>
<comment type="subcellular location">
    <subcellularLocation>
        <location evidence="3">Secreted</location>
    </subcellularLocation>
    <subcellularLocation>
        <location evidence="3">Bacterial flagellum</location>
    </subcellularLocation>
</comment>
<dbReference type="GO" id="GO:0009288">
    <property type="term" value="C:bacterial-type flagellum"/>
    <property type="evidence" value="ECO:0007669"/>
    <property type="project" value="UniProtKB-SubCell"/>
</dbReference>
<dbReference type="PANTHER" id="PTHR42792:SF1">
    <property type="entry name" value="FLAGELLAR HOOK-ASSOCIATED PROTEIN 3"/>
    <property type="match status" value="1"/>
</dbReference>
<evidence type="ECO:0000259" key="5">
    <source>
        <dbReference type="Pfam" id="PF00669"/>
    </source>
</evidence>
<dbReference type="KEGG" id="aac:Aaci_2562"/>
<feature type="region of interest" description="Disordered" evidence="4">
    <location>
        <begin position="145"/>
        <end position="185"/>
    </location>
</feature>
<evidence type="ECO:0000259" key="6">
    <source>
        <dbReference type="Pfam" id="PF00700"/>
    </source>
</evidence>
<feature type="compositionally biased region" description="Polar residues" evidence="4">
    <location>
        <begin position="145"/>
        <end position="155"/>
    </location>
</feature>
<dbReference type="PANTHER" id="PTHR42792">
    <property type="entry name" value="FLAGELLIN"/>
    <property type="match status" value="1"/>
</dbReference>
<dbReference type="AlphaFoldDB" id="C8WT51"/>
<organism evidence="7 8">
    <name type="scientific">Alicyclobacillus acidocaldarius subsp. acidocaldarius (strain ATCC 27009 / DSM 446 / BCRC 14685 / JCM 5260 / KCTC 1825 / NBRC 15652 / NCIMB 11725 / NRRL B-14509 / 104-IA)</name>
    <name type="common">Bacillus acidocaldarius</name>
    <dbReference type="NCBI Taxonomy" id="521098"/>
    <lineage>
        <taxon>Bacteria</taxon>
        <taxon>Bacillati</taxon>
        <taxon>Bacillota</taxon>
        <taxon>Bacilli</taxon>
        <taxon>Bacillales</taxon>
        <taxon>Alicyclobacillaceae</taxon>
        <taxon>Alicyclobacillus</taxon>
    </lineage>
</organism>
<dbReference type="Proteomes" id="UP000001917">
    <property type="component" value="Chromosome"/>
</dbReference>
<dbReference type="SUPFAM" id="SSF64518">
    <property type="entry name" value="Phase 1 flagellin"/>
    <property type="match status" value="1"/>
</dbReference>
<accession>C8WT51</accession>
<keyword evidence="7" id="KW-0969">Cilium</keyword>
<dbReference type="eggNOG" id="COG1344">
    <property type="taxonomic scope" value="Bacteria"/>
</dbReference>
<dbReference type="Gene3D" id="1.20.1330.10">
    <property type="entry name" value="f41 fragment of flagellin, N-terminal domain"/>
    <property type="match status" value="1"/>
</dbReference>
<dbReference type="EMBL" id="CP001727">
    <property type="protein sequence ID" value="ACV59566.1"/>
    <property type="molecule type" value="Genomic_DNA"/>
</dbReference>
<evidence type="ECO:0000256" key="2">
    <source>
        <dbReference type="ARBA" id="ARBA00023143"/>
    </source>
</evidence>
<evidence type="ECO:0000313" key="7">
    <source>
        <dbReference type="EMBL" id="ACV59566.1"/>
    </source>
</evidence>
<dbReference type="GO" id="GO:0005576">
    <property type="term" value="C:extracellular region"/>
    <property type="evidence" value="ECO:0007669"/>
    <property type="project" value="UniProtKB-SubCell"/>
</dbReference>
<dbReference type="InterPro" id="IPR046358">
    <property type="entry name" value="Flagellin_C"/>
</dbReference>
<keyword evidence="8" id="KW-1185">Reference proteome</keyword>
<sequence>MRITPWMEQQQFLYNMENINTAMQNVQEELSTGKVLNLPQDDPVAVSEDMDLSAEVSQVSASLSTISTGLSWMNATQTAIQGIISQLQQIQSDIVAALNTPNQSQGGLAGYAATVSQLIQGVYQIADQMVGNRYLFGGQADNTAPTTYLKTSPTDTPQPIPPGAGPSSGSRSYDPFDDSQASPPNINYQIADGVSVRVTVTAYDLFLVQPSSTAPNLQDTLNNIQTDIYSGNSGNLKQDLSDLQVNLNQVINLNAALGARIQRMTAAQNQLTQYQTNLTDLKGGIEGADMARVLTQFSTDQVIYEAALQMGAQILLPSLVNYLPS</sequence>
<keyword evidence="3" id="KW-0964">Secreted</keyword>
<comment type="function">
    <text evidence="3">Flagellin is the subunit protein which polymerizes to form the filaments of bacterial flagella.</text>
</comment>
<reference evidence="8" key="1">
    <citation type="submission" date="2009-09" db="EMBL/GenBank/DDBJ databases">
        <title>The complete chromosome of Alicyclobacillus acidocaldarius subsp. acidocaldarius DSM 446.</title>
        <authorList>
            <consortium name="US DOE Joint Genome Institute (JGI-PGF)"/>
            <person name="Lucas S."/>
            <person name="Copeland A."/>
            <person name="Lapidus A."/>
            <person name="Glavina del Rio T."/>
            <person name="Dalin E."/>
            <person name="Tice H."/>
            <person name="Bruce D."/>
            <person name="Goodwin L."/>
            <person name="Pitluck S."/>
            <person name="Kyrpides N."/>
            <person name="Mavromatis K."/>
            <person name="Ivanova N."/>
            <person name="Ovchinnikova G."/>
            <person name="Chertkov O."/>
            <person name="Sims D."/>
            <person name="Brettin T."/>
            <person name="Detter J.C."/>
            <person name="Han C."/>
            <person name="Larimer F."/>
            <person name="Land M."/>
            <person name="Hauser L."/>
            <person name="Markowitz V."/>
            <person name="Cheng J.-F."/>
            <person name="Hugenholtz P."/>
            <person name="Woyke T."/>
            <person name="Wu D."/>
            <person name="Pukall R."/>
            <person name="Klenk H.-P."/>
            <person name="Eisen J.A."/>
        </authorList>
    </citation>
    <scope>NUCLEOTIDE SEQUENCE [LARGE SCALE GENOMIC DNA]</scope>
    <source>
        <strain evidence="8">ATCC 27009 / DSM 446 / BCRC 14685 / JCM 5260 / KCTC 1825 / NBRC 15652 / NCIMB 11725 / NRRL B-14509 / 104-IA</strain>
    </source>
</reference>
<keyword evidence="7" id="KW-0966">Cell projection</keyword>
<reference evidence="7 8" key="2">
    <citation type="journal article" date="2010" name="Stand. Genomic Sci.">
        <title>Complete genome sequence of Alicyclobacillus acidocaldarius type strain (104-IA).</title>
        <authorList>
            <person name="Mavromatis K."/>
            <person name="Sikorski J."/>
            <person name="Lapidus A."/>
            <person name="Glavina Del Rio T."/>
            <person name="Copeland A."/>
            <person name="Tice H."/>
            <person name="Cheng J.F."/>
            <person name="Lucas S."/>
            <person name="Chen F."/>
            <person name="Nolan M."/>
            <person name="Bruce D."/>
            <person name="Goodwin L."/>
            <person name="Pitluck S."/>
            <person name="Ivanova N."/>
            <person name="Ovchinnikova G."/>
            <person name="Pati A."/>
            <person name="Chen A."/>
            <person name="Palaniappan K."/>
            <person name="Land M."/>
            <person name="Hauser L."/>
            <person name="Chang Y.J."/>
            <person name="Jeffries C.D."/>
            <person name="Chain P."/>
            <person name="Meincke L."/>
            <person name="Sims D."/>
            <person name="Chertkov O."/>
            <person name="Han C."/>
            <person name="Brettin T."/>
            <person name="Detter J.C."/>
            <person name="Wahrenburg C."/>
            <person name="Rohde M."/>
            <person name="Pukall R."/>
            <person name="Goker M."/>
            <person name="Bristow J."/>
            <person name="Eisen J.A."/>
            <person name="Markowitz V."/>
            <person name="Hugenholtz P."/>
            <person name="Klenk H.P."/>
            <person name="Kyrpides N.C."/>
        </authorList>
    </citation>
    <scope>NUCLEOTIDE SEQUENCE [LARGE SCALE GENOMIC DNA]</scope>
    <source>
        <strain evidence="8">ATCC 27009 / DSM 446 / BCRC 14685 / JCM 5260 / KCTC 1825 / NBRC 15652 / NCIMB 11725 / NRRL B-14509 / 104-IA</strain>
    </source>
</reference>
<proteinExistence type="inferred from homology"/>
<evidence type="ECO:0000313" key="8">
    <source>
        <dbReference type="Proteomes" id="UP000001917"/>
    </source>
</evidence>
<feature type="domain" description="Flagellin N-terminal" evidence="5">
    <location>
        <begin position="7"/>
        <end position="139"/>
    </location>
</feature>
<name>C8WT51_ALIAD</name>
<dbReference type="STRING" id="521098.Aaci_2562"/>
<dbReference type="Pfam" id="PF00700">
    <property type="entry name" value="Flagellin_C"/>
    <property type="match status" value="1"/>
</dbReference>
<evidence type="ECO:0000256" key="3">
    <source>
        <dbReference type="RuleBase" id="RU362073"/>
    </source>
</evidence>
<evidence type="ECO:0000256" key="1">
    <source>
        <dbReference type="ARBA" id="ARBA00005709"/>
    </source>
</evidence>
<keyword evidence="2 3" id="KW-0975">Bacterial flagellum</keyword>
<dbReference type="InterPro" id="IPR001029">
    <property type="entry name" value="Flagellin_N"/>
</dbReference>